<dbReference type="InterPro" id="IPR036318">
    <property type="entry name" value="FAD-bd_PCMH-like_sf"/>
</dbReference>
<evidence type="ECO:0000256" key="3">
    <source>
        <dbReference type="ARBA" id="ARBA00023002"/>
    </source>
</evidence>
<dbReference type="OrthoDB" id="9774454at2"/>
<dbReference type="PROSITE" id="PS51387">
    <property type="entry name" value="FAD_PCMH"/>
    <property type="match status" value="1"/>
</dbReference>
<dbReference type="InterPro" id="IPR016167">
    <property type="entry name" value="FAD-bd_PCMH_sub1"/>
</dbReference>
<dbReference type="EMBL" id="QJJQ01000003">
    <property type="protein sequence ID" value="PXW88521.1"/>
    <property type="molecule type" value="Genomic_DNA"/>
</dbReference>
<dbReference type="InterPro" id="IPR002346">
    <property type="entry name" value="Mopterin_DH_FAD-bd"/>
</dbReference>
<keyword evidence="1" id="KW-0285">Flavoprotein</keyword>
<dbReference type="Pfam" id="PF00941">
    <property type="entry name" value="FAD_binding_5"/>
    <property type="match status" value="1"/>
</dbReference>
<evidence type="ECO:0000256" key="1">
    <source>
        <dbReference type="ARBA" id="ARBA00022630"/>
    </source>
</evidence>
<keyword evidence="2" id="KW-0274">FAD</keyword>
<dbReference type="SUPFAM" id="SSF55447">
    <property type="entry name" value="CO dehydrogenase flavoprotein C-terminal domain-like"/>
    <property type="match status" value="1"/>
</dbReference>
<organism evidence="5 6">
    <name type="scientific">Pseudogracilibacillus auburnensis</name>
    <dbReference type="NCBI Taxonomy" id="1494959"/>
    <lineage>
        <taxon>Bacteria</taxon>
        <taxon>Bacillati</taxon>
        <taxon>Bacillota</taxon>
        <taxon>Bacilli</taxon>
        <taxon>Bacillales</taxon>
        <taxon>Bacillaceae</taxon>
        <taxon>Pseudogracilibacillus</taxon>
    </lineage>
</organism>
<dbReference type="AlphaFoldDB" id="A0A2V3W667"/>
<evidence type="ECO:0000259" key="4">
    <source>
        <dbReference type="PROSITE" id="PS51387"/>
    </source>
</evidence>
<dbReference type="GO" id="GO:0016491">
    <property type="term" value="F:oxidoreductase activity"/>
    <property type="evidence" value="ECO:0007669"/>
    <property type="project" value="UniProtKB-KW"/>
</dbReference>
<gene>
    <name evidence="5" type="ORF">DFR56_10325</name>
</gene>
<evidence type="ECO:0000313" key="5">
    <source>
        <dbReference type="EMBL" id="PXW88521.1"/>
    </source>
</evidence>
<dbReference type="InterPro" id="IPR036683">
    <property type="entry name" value="CO_DH_flav_C_dom_sf"/>
</dbReference>
<dbReference type="Gene3D" id="3.30.43.10">
    <property type="entry name" value="Uridine Diphospho-n-acetylenolpyruvylglucosamine Reductase, domain 2"/>
    <property type="match status" value="1"/>
</dbReference>
<dbReference type="InterPro" id="IPR016169">
    <property type="entry name" value="FAD-bd_PCMH_sub2"/>
</dbReference>
<evidence type="ECO:0000256" key="2">
    <source>
        <dbReference type="ARBA" id="ARBA00022827"/>
    </source>
</evidence>
<dbReference type="GO" id="GO:0071949">
    <property type="term" value="F:FAD binding"/>
    <property type="evidence" value="ECO:0007669"/>
    <property type="project" value="InterPro"/>
</dbReference>
<comment type="caution">
    <text evidence="5">The sequence shown here is derived from an EMBL/GenBank/DDBJ whole genome shotgun (WGS) entry which is preliminary data.</text>
</comment>
<keyword evidence="6" id="KW-1185">Reference proteome</keyword>
<dbReference type="Gene3D" id="3.30.465.10">
    <property type="match status" value="1"/>
</dbReference>
<evidence type="ECO:0000313" key="6">
    <source>
        <dbReference type="Proteomes" id="UP000247978"/>
    </source>
</evidence>
<dbReference type="PANTHER" id="PTHR42659:SF2">
    <property type="entry name" value="XANTHINE DEHYDROGENASE SUBUNIT C-RELATED"/>
    <property type="match status" value="1"/>
</dbReference>
<dbReference type="RefSeq" id="WP_158525506.1">
    <property type="nucleotide sequence ID" value="NZ_JADIJL010000045.1"/>
</dbReference>
<dbReference type="Proteomes" id="UP000247978">
    <property type="component" value="Unassembled WGS sequence"/>
</dbReference>
<dbReference type="InterPro" id="IPR016166">
    <property type="entry name" value="FAD-bd_PCMH"/>
</dbReference>
<dbReference type="InterPro" id="IPR051312">
    <property type="entry name" value="Diverse_Substr_Oxidored"/>
</dbReference>
<reference evidence="5 6" key="1">
    <citation type="submission" date="2018-05" db="EMBL/GenBank/DDBJ databases">
        <title>Genomic Encyclopedia of Type Strains, Phase IV (KMG-IV): sequencing the most valuable type-strain genomes for metagenomic binning, comparative biology and taxonomic classification.</title>
        <authorList>
            <person name="Goeker M."/>
        </authorList>
    </citation>
    <scope>NUCLEOTIDE SEQUENCE [LARGE SCALE GENOMIC DNA]</scope>
    <source>
        <strain evidence="5 6">DSM 28556</strain>
    </source>
</reference>
<dbReference type="SUPFAM" id="SSF56176">
    <property type="entry name" value="FAD-binding/transporter-associated domain-like"/>
    <property type="match status" value="1"/>
</dbReference>
<proteinExistence type="predicted"/>
<dbReference type="PANTHER" id="PTHR42659">
    <property type="entry name" value="XANTHINE DEHYDROGENASE SUBUNIT C-RELATED"/>
    <property type="match status" value="1"/>
</dbReference>
<name>A0A2V3W667_9BACI</name>
<keyword evidence="3" id="KW-0560">Oxidoreductase</keyword>
<feature type="domain" description="FAD-binding PCMH-type" evidence="4">
    <location>
        <begin position="1"/>
        <end position="176"/>
    </location>
</feature>
<accession>A0A2V3W667</accession>
<protein>
    <submittedName>
        <fullName evidence="5">Xanthine dehydrogenase molybdenum-binding subunit</fullName>
    </submittedName>
</protein>
<sequence length="279" mass="31412">MITNNFEYHQPFTAAKAIELFQQLDKEGKSPVYFNGGTEIITMLRINAFYNNTQAVINIRNIPECNAIGFQGDHFIIGGSITLAHLEEREEFPLLRKNCGRIADHTSREKITIAGNICGSIMYKEAILPLLLTDATLLIMSELGIREVPIHEIFDNKINLDHGTFIVQIAIKKSYLNLQFVSKKITKIGRIGYPVLTVNGLQTEEKVRFAFSGLCAFPFRSYAIEKILNSVADSFEEKLSAVIKALPAPILDDAHGSSAYREFVLRYLLEESLTKLKVR</sequence>